<dbReference type="Proteomes" id="UP000016562">
    <property type="component" value="Unassembled WGS sequence"/>
</dbReference>
<dbReference type="Pfam" id="PF13091">
    <property type="entry name" value="PLDc_2"/>
    <property type="match status" value="2"/>
</dbReference>
<evidence type="ECO:0000256" key="6">
    <source>
        <dbReference type="ARBA" id="ARBA00023209"/>
    </source>
</evidence>
<evidence type="ECO:0000256" key="2">
    <source>
        <dbReference type="ARBA" id="ARBA00022516"/>
    </source>
</evidence>
<dbReference type="GO" id="GO:0008444">
    <property type="term" value="F:CDP-diacylglycerol-glycerol-3-phosphate 3-phosphatidyltransferase activity"/>
    <property type="evidence" value="ECO:0007669"/>
    <property type="project" value="InterPro"/>
</dbReference>
<organism evidence="9 10">
    <name type="scientific">Vibrio ezurae NBRC 102218</name>
    <dbReference type="NCBI Taxonomy" id="1219080"/>
    <lineage>
        <taxon>Bacteria</taxon>
        <taxon>Pseudomonadati</taxon>
        <taxon>Pseudomonadota</taxon>
        <taxon>Gammaproteobacteria</taxon>
        <taxon>Vibrionales</taxon>
        <taxon>Vibrionaceae</taxon>
        <taxon>Vibrio</taxon>
    </lineage>
</organism>
<dbReference type="GO" id="GO:0032049">
    <property type="term" value="P:cardiolipin biosynthetic process"/>
    <property type="evidence" value="ECO:0007669"/>
    <property type="project" value="InterPro"/>
</dbReference>
<reference evidence="9 10" key="1">
    <citation type="submission" date="2013-09" db="EMBL/GenBank/DDBJ databases">
        <title>Whole genome shotgun sequence of Vibrio ezurae NBRC 102218.</title>
        <authorList>
            <person name="Yoshida I."/>
            <person name="Hosoyama A."/>
            <person name="Numata M."/>
            <person name="Hashimoto M."/>
            <person name="Hosoyama Y."/>
            <person name="Tsuchikane K."/>
            <person name="Noguchi M."/>
            <person name="Hirakata S."/>
            <person name="Ichikawa N."/>
            <person name="Ohji S."/>
            <person name="Yamazoe A."/>
            <person name="Fujita N."/>
        </authorList>
    </citation>
    <scope>NUCLEOTIDE SEQUENCE [LARGE SCALE GENOMIC DNA]</scope>
    <source>
        <strain evidence="9 10">NBRC 102218</strain>
    </source>
</reference>
<dbReference type="InterPro" id="IPR001736">
    <property type="entry name" value="PLipase_D/transphosphatidylase"/>
</dbReference>
<evidence type="ECO:0000256" key="1">
    <source>
        <dbReference type="ARBA" id="ARBA00010682"/>
    </source>
</evidence>
<comment type="similarity">
    <text evidence="1">Belongs to the CDP-alcohol phosphatidyltransferase class-II family.</text>
</comment>
<keyword evidence="6" id="KW-0594">Phospholipid biosynthesis</keyword>
<evidence type="ECO:0000256" key="4">
    <source>
        <dbReference type="ARBA" id="ARBA00022737"/>
    </source>
</evidence>
<comment type="caution">
    <text evidence="9">The sequence shown here is derived from an EMBL/GenBank/DDBJ whole genome shotgun (WGS) entry which is preliminary data.</text>
</comment>
<evidence type="ECO:0000256" key="3">
    <source>
        <dbReference type="ARBA" id="ARBA00022679"/>
    </source>
</evidence>
<evidence type="ECO:0000256" key="7">
    <source>
        <dbReference type="ARBA" id="ARBA00023264"/>
    </source>
</evidence>
<evidence type="ECO:0000259" key="8">
    <source>
        <dbReference type="PROSITE" id="PS50035"/>
    </source>
</evidence>
<keyword evidence="7" id="KW-1208">Phospholipid metabolism</keyword>
<dbReference type="PIRSF" id="PIRSF000850">
    <property type="entry name" value="Phospholipase_D_PSS"/>
    <property type="match status" value="1"/>
</dbReference>
<evidence type="ECO:0000313" key="9">
    <source>
        <dbReference type="EMBL" id="GAD81430.1"/>
    </source>
</evidence>
<evidence type="ECO:0000313" key="10">
    <source>
        <dbReference type="Proteomes" id="UP000016562"/>
    </source>
</evidence>
<keyword evidence="3 9" id="KW-0808">Transferase</keyword>
<dbReference type="PANTHER" id="PTHR12586:SF1">
    <property type="entry name" value="CDP-DIACYLGLYCEROL--GLYCEROL-3-PHOSPHATE 3-PHOSPHATIDYLTRANSFERASE, MITOCHONDRIAL"/>
    <property type="match status" value="1"/>
</dbReference>
<dbReference type="OrthoDB" id="8543662at2"/>
<dbReference type="CDD" id="cd09136">
    <property type="entry name" value="PLDc_PSS_G_neg_2"/>
    <property type="match status" value="1"/>
</dbReference>
<dbReference type="Gene3D" id="3.30.870.10">
    <property type="entry name" value="Endonuclease Chain A"/>
    <property type="match status" value="2"/>
</dbReference>
<dbReference type="InterPro" id="IPR016270">
    <property type="entry name" value="PGS1"/>
</dbReference>
<keyword evidence="2" id="KW-0444">Lipid biosynthesis</keyword>
<dbReference type="EMBL" id="BATM01000061">
    <property type="protein sequence ID" value="GAD81430.1"/>
    <property type="molecule type" value="Genomic_DNA"/>
</dbReference>
<dbReference type="SMART" id="SM00155">
    <property type="entry name" value="PLDc"/>
    <property type="match status" value="2"/>
</dbReference>
<dbReference type="GO" id="GO:0003882">
    <property type="term" value="F:CDP-diacylglycerol-serine O-phosphatidyltransferase activity"/>
    <property type="evidence" value="ECO:0007669"/>
    <property type="project" value="TreeGrafter"/>
</dbReference>
<dbReference type="STRING" id="1219080.VEZ01S_61_00070"/>
<accession>U3B664</accession>
<dbReference type="CDD" id="cd09134">
    <property type="entry name" value="PLDc_PSS_G_neg_1"/>
    <property type="match status" value="1"/>
</dbReference>
<name>U3B664_9VIBR</name>
<dbReference type="GO" id="GO:0005829">
    <property type="term" value="C:cytosol"/>
    <property type="evidence" value="ECO:0007669"/>
    <property type="project" value="TreeGrafter"/>
</dbReference>
<protein>
    <submittedName>
        <fullName evidence="9">CDP-diacylglycerol--serine O-phosphatidyltransferase</fullName>
    </submittedName>
</protein>
<feature type="domain" description="PLD phosphodiesterase" evidence="8">
    <location>
        <begin position="347"/>
        <end position="374"/>
    </location>
</feature>
<keyword evidence="4" id="KW-0677">Repeat</keyword>
<gene>
    <name evidence="9" type="primary">pssA</name>
    <name evidence="9" type="ORF">VEZ01S_61_00070</name>
</gene>
<dbReference type="PROSITE" id="PS50035">
    <property type="entry name" value="PLD"/>
    <property type="match status" value="1"/>
</dbReference>
<dbReference type="InterPro" id="IPR025202">
    <property type="entry name" value="PLD-like_dom"/>
</dbReference>
<dbReference type="RefSeq" id="WP_021715125.1">
    <property type="nucleotide sequence ID" value="NZ_BATM01000061.1"/>
</dbReference>
<dbReference type="SUPFAM" id="SSF56024">
    <property type="entry name" value="Phospholipase D/nuclease"/>
    <property type="match status" value="2"/>
</dbReference>
<dbReference type="AlphaFoldDB" id="U3B664"/>
<evidence type="ECO:0000256" key="5">
    <source>
        <dbReference type="ARBA" id="ARBA00023098"/>
    </source>
</evidence>
<dbReference type="NCBIfam" id="NF006946">
    <property type="entry name" value="PRK09428.1"/>
    <property type="match status" value="1"/>
</dbReference>
<dbReference type="PANTHER" id="PTHR12586">
    <property type="entry name" value="CDP-DIACYLGLYCEROL--SERINE O-PHOSPHATIDYLTRANSFERASE"/>
    <property type="match status" value="1"/>
</dbReference>
<keyword evidence="10" id="KW-1185">Reference proteome</keyword>
<proteinExistence type="inferred from homology"/>
<keyword evidence="5" id="KW-0443">Lipid metabolism</keyword>
<dbReference type="eggNOG" id="COG1502">
    <property type="taxonomic scope" value="Bacteria"/>
</dbReference>
<sequence length="446" mass="50839">MVLAKNVIDGLKAVPVDPKDFRTLYSAKEFRAQLLELIKTAKKRIYIAALYLEDDEAGREVFGEIYKAKQANPGLDIQICVDWHRAQRGLIGAESSDGNAAMYTRMAESHSHIVPVYGVPVRGKEVFGVLHLKGFIFDDTILYSGASINNIYLHHQDRYRFDRYHQIYSPAIADAMATYITDALVKNPAVNSLTQQERPSTKSLKGAIRQLRASLAVTNYQFESSEIGSNEIAITPIVGVGKRRNLLNMAIIQLIKDAKEEIQICTPYFNFPKSVARELKKALRRGVKISIIVGDKTANDFFIDPEEEFKTVGGLPYLYEMNLRRFLKANEANIASRKLDILLWKDQSNSYHLKGMWVDKKNMLITGSNLNPRAWKLDLENALLVRDPNGELATQFEQEFENILKDTQRIGSYKHIEKIEHYPEPVQKLLRKVTRIKADRVLKQLL</sequence>